<feature type="region of interest" description="Disordered" evidence="1">
    <location>
        <begin position="26"/>
        <end position="130"/>
    </location>
</feature>
<keyword evidence="3" id="KW-1185">Reference proteome</keyword>
<evidence type="ECO:0000313" key="3">
    <source>
        <dbReference type="Proteomes" id="UP001489004"/>
    </source>
</evidence>
<reference evidence="2 3" key="1">
    <citation type="journal article" date="2024" name="Nat. Commun.">
        <title>Phylogenomics reveals the evolutionary origins of lichenization in chlorophyte algae.</title>
        <authorList>
            <person name="Puginier C."/>
            <person name="Libourel C."/>
            <person name="Otte J."/>
            <person name="Skaloud P."/>
            <person name="Haon M."/>
            <person name="Grisel S."/>
            <person name="Petersen M."/>
            <person name="Berrin J.G."/>
            <person name="Delaux P.M."/>
            <person name="Dal Grande F."/>
            <person name="Keller J."/>
        </authorList>
    </citation>
    <scope>NUCLEOTIDE SEQUENCE [LARGE SCALE GENOMIC DNA]</scope>
    <source>
        <strain evidence="2 3">SAG 2043</strain>
    </source>
</reference>
<gene>
    <name evidence="2" type="ORF">WJX72_001283</name>
</gene>
<evidence type="ECO:0000256" key="1">
    <source>
        <dbReference type="SAM" id="MobiDB-lite"/>
    </source>
</evidence>
<proteinExistence type="predicted"/>
<feature type="compositionally biased region" description="Polar residues" evidence="1">
    <location>
        <begin position="104"/>
        <end position="124"/>
    </location>
</feature>
<dbReference type="AlphaFoldDB" id="A0AAW1QP51"/>
<evidence type="ECO:0000313" key="2">
    <source>
        <dbReference type="EMBL" id="KAK9823240.1"/>
    </source>
</evidence>
<feature type="compositionally biased region" description="Basic and acidic residues" evidence="1">
    <location>
        <begin position="68"/>
        <end position="90"/>
    </location>
</feature>
<protein>
    <submittedName>
        <fullName evidence="2">Uncharacterized protein</fullName>
    </submittedName>
</protein>
<accession>A0AAW1QP51</accession>
<comment type="caution">
    <text evidence="2">The sequence shown here is derived from an EMBL/GenBank/DDBJ whole genome shotgun (WGS) entry which is preliminary data.</text>
</comment>
<dbReference type="Proteomes" id="UP001489004">
    <property type="component" value="Unassembled WGS sequence"/>
</dbReference>
<dbReference type="EMBL" id="JALJOR010000002">
    <property type="protein sequence ID" value="KAK9823240.1"/>
    <property type="molecule type" value="Genomic_DNA"/>
</dbReference>
<organism evidence="2 3">
    <name type="scientific">[Myrmecia] bisecta</name>
    <dbReference type="NCBI Taxonomy" id="41462"/>
    <lineage>
        <taxon>Eukaryota</taxon>
        <taxon>Viridiplantae</taxon>
        <taxon>Chlorophyta</taxon>
        <taxon>core chlorophytes</taxon>
        <taxon>Trebouxiophyceae</taxon>
        <taxon>Trebouxiales</taxon>
        <taxon>Trebouxiaceae</taxon>
        <taxon>Myrmecia</taxon>
    </lineage>
</organism>
<name>A0AAW1QP51_9CHLO</name>
<sequence>MAGPGSDKEKLQDYLQQIESVSATRAKTNLAAKRSHQQPASSAIVAPERQQTNATCEARQALSPEEDPSYRELSSEHCSLEPDLHKDAESRLSGSPPSPCVGSRTDSAPGTTCTRKLQQKQQPPEQSPIRDTCAIAAVHSIYMKNR</sequence>